<dbReference type="SUPFAM" id="SSF69593">
    <property type="entry name" value="Glycerol-3-phosphate (1)-acyltransferase"/>
    <property type="match status" value="1"/>
</dbReference>
<evidence type="ECO:0000259" key="1">
    <source>
        <dbReference type="SMART" id="SM00563"/>
    </source>
</evidence>
<name>A0A5B1LJ59_9ACTN</name>
<dbReference type="Proteomes" id="UP000325003">
    <property type="component" value="Unassembled WGS sequence"/>
</dbReference>
<dbReference type="EMBL" id="VUJV01000003">
    <property type="protein sequence ID" value="KAA1419619.1"/>
    <property type="molecule type" value="Genomic_DNA"/>
</dbReference>
<dbReference type="AlphaFoldDB" id="A0A5B1LJ59"/>
<gene>
    <name evidence="2" type="ORF">F0U44_07965</name>
</gene>
<keyword evidence="2" id="KW-0012">Acyltransferase</keyword>
<organism evidence="2 3">
    <name type="scientific">Nocardioides humilatus</name>
    <dbReference type="NCBI Taxonomy" id="2607660"/>
    <lineage>
        <taxon>Bacteria</taxon>
        <taxon>Bacillati</taxon>
        <taxon>Actinomycetota</taxon>
        <taxon>Actinomycetes</taxon>
        <taxon>Propionibacteriales</taxon>
        <taxon>Nocardioidaceae</taxon>
        <taxon>Nocardioides</taxon>
    </lineage>
</organism>
<dbReference type="SMART" id="SM00563">
    <property type="entry name" value="PlsC"/>
    <property type="match status" value="1"/>
</dbReference>
<feature type="domain" description="Phospholipid/glycerol acyltransferase" evidence="1">
    <location>
        <begin position="28"/>
        <end position="137"/>
    </location>
</feature>
<proteinExistence type="predicted"/>
<reference evidence="2 3" key="2">
    <citation type="submission" date="2019-09" db="EMBL/GenBank/DDBJ databases">
        <authorList>
            <person name="Jin C."/>
        </authorList>
    </citation>
    <scope>NUCLEOTIDE SEQUENCE [LARGE SCALE GENOMIC DNA]</scope>
    <source>
        <strain evidence="2 3">BN130099</strain>
    </source>
</reference>
<reference evidence="2 3" key="1">
    <citation type="submission" date="2019-09" db="EMBL/GenBank/DDBJ databases">
        <title>Nocardioides panacisoli sp. nov., isolated from the soil of a ginseng field.</title>
        <authorList>
            <person name="Cho C."/>
        </authorList>
    </citation>
    <scope>NUCLEOTIDE SEQUENCE [LARGE SCALE GENOMIC DNA]</scope>
    <source>
        <strain evidence="2 3">BN130099</strain>
    </source>
</reference>
<dbReference type="InterPro" id="IPR002123">
    <property type="entry name" value="Plipid/glycerol_acylTrfase"/>
</dbReference>
<dbReference type="Pfam" id="PF01553">
    <property type="entry name" value="Acyltransferase"/>
    <property type="match status" value="1"/>
</dbReference>
<keyword evidence="3" id="KW-1185">Reference proteome</keyword>
<dbReference type="GO" id="GO:0016746">
    <property type="term" value="F:acyltransferase activity"/>
    <property type="evidence" value="ECO:0007669"/>
    <property type="project" value="UniProtKB-KW"/>
</dbReference>
<sequence length="192" mass="21141">MRVRRGLARGLIRATRWKLVGTVPTKGILVGAPHTSRWDFIAMLAIAWGNSARPQVLIKHTYFKGPLSWLLRALGGIPLDKGNPGATIRALLKEAEGHDSFLLVIAPEATRSKTEYWKPGFYKIAGQTGLPIGLGFIDGTTRTLGMGPIFDPSGDVVADMDMVRDFYKDKRGVHPEEWAEPRLREEGPAQPA</sequence>
<protein>
    <submittedName>
        <fullName evidence="2">Acyl-phosphate glycerol 3-phosphate acyltransferase</fullName>
    </submittedName>
</protein>
<evidence type="ECO:0000313" key="3">
    <source>
        <dbReference type="Proteomes" id="UP000325003"/>
    </source>
</evidence>
<accession>A0A5B1LJ59</accession>
<keyword evidence="2" id="KW-0808">Transferase</keyword>
<comment type="caution">
    <text evidence="2">The sequence shown here is derived from an EMBL/GenBank/DDBJ whole genome shotgun (WGS) entry which is preliminary data.</text>
</comment>
<evidence type="ECO:0000313" key="2">
    <source>
        <dbReference type="EMBL" id="KAA1419619.1"/>
    </source>
</evidence>